<keyword evidence="2" id="KW-1185">Reference proteome</keyword>
<accession>A0ABV1GIU0</accession>
<dbReference type="EC" id="3.2.1.22" evidence="1"/>
<proteinExistence type="predicted"/>
<name>A0ABV1GIU0_9FIRM</name>
<keyword evidence="1" id="KW-0378">Hydrolase</keyword>
<gene>
    <name evidence="1" type="ORF">WMO24_15210</name>
</gene>
<dbReference type="GO" id="GO:0004557">
    <property type="term" value="F:alpha-galactosidase activity"/>
    <property type="evidence" value="ECO:0007669"/>
    <property type="project" value="UniProtKB-EC"/>
</dbReference>
<evidence type="ECO:0000313" key="1">
    <source>
        <dbReference type="EMBL" id="MEQ2521765.1"/>
    </source>
</evidence>
<dbReference type="Proteomes" id="UP001477672">
    <property type="component" value="Unassembled WGS sequence"/>
</dbReference>
<dbReference type="InterPro" id="IPR013785">
    <property type="entry name" value="Aldolase_TIM"/>
</dbReference>
<organism evidence="1 2">
    <name type="scientific">Ruthenibacterium intestinale</name>
    <dbReference type="NCBI Taxonomy" id="3133163"/>
    <lineage>
        <taxon>Bacteria</taxon>
        <taxon>Bacillati</taxon>
        <taxon>Bacillota</taxon>
        <taxon>Clostridia</taxon>
        <taxon>Eubacteriales</taxon>
        <taxon>Oscillospiraceae</taxon>
        <taxon>Ruthenibacterium</taxon>
    </lineage>
</organism>
<protein>
    <submittedName>
        <fullName evidence="1">Alpha-galactosidase</fullName>
        <ecNumber evidence="1">3.2.1.22</ecNumber>
    </submittedName>
</protein>
<comment type="caution">
    <text evidence="1">The sequence shown here is derived from an EMBL/GenBank/DDBJ whole genome shotgun (WGS) entry which is preliminary data.</text>
</comment>
<dbReference type="InterPro" id="IPR017853">
    <property type="entry name" value="GH"/>
</dbReference>
<dbReference type="Gene3D" id="3.20.20.70">
    <property type="entry name" value="Aldolase class I"/>
    <property type="match status" value="1"/>
</dbReference>
<keyword evidence="1" id="KW-0326">Glycosidase</keyword>
<reference evidence="1 2" key="1">
    <citation type="submission" date="2024-03" db="EMBL/GenBank/DDBJ databases">
        <title>Human intestinal bacterial collection.</title>
        <authorList>
            <person name="Pauvert C."/>
            <person name="Hitch T.C.A."/>
            <person name="Clavel T."/>
        </authorList>
    </citation>
    <scope>NUCLEOTIDE SEQUENCE [LARGE SCALE GENOMIC DNA]</scope>
    <source>
        <strain evidence="1 2">CLA-JM-H11</strain>
    </source>
</reference>
<sequence length="659" mass="75534">MNFVQRGRIYLIGQFEDCYAKFKDGKLLLGNKRLERCYYFQDGKIIAGSLWDKRNQSCALLDSERPFVLPYGEFENLLIHCETEDANGLSSSSLGITVKMENDFATQIYHVEIFPDMPFVSTRFSVLRKTSHETEKSEKYDLIECVKLPTIHYNIKVMELFDKDDFCDTLIRIVEDSPYPNRYAGYRGDIFVVEPTGESQAVLIAKDSPVGTSHLNRPVHDLAVTSGEFEVYGSGVDFSNLPVNEEVEYYGVTVGIGDKEKLVTEYRRLLSLRKKGEGRLFVMANTWGDNNCEKALCEEFLKAELDAAADIGADVVQIDDGWEKGIITDPNRYMEHIFEGFHRASSEYWTVDLKRFPHGLEPIVEHAKKCGVRLGLWFSPDSYGDFENWETDVKILKDFQKKFGIRYFKLDAVMLRSKTGDRNFSAMVEELSQSGACLQLDVTAGDRFGYHYKVQYGVLFIENRYTDNDTYFPYRTLRNLWMLSQVIPSRFLQFEIANPRRNVERYGDDPFAPNRYDMDYLFASVMVANPLLWCELSHLEKVDAETLRKIICVWRSHSQALYQADVTPIGESPNGKSHTGFWACNGSDGYFVFLRENNDEAEYEYKIPTLAGKKLQIETLASNGESGIEQLGGAQNKIAVHFAKCNQYVFAKYKVVDPC</sequence>
<evidence type="ECO:0000313" key="2">
    <source>
        <dbReference type="Proteomes" id="UP001477672"/>
    </source>
</evidence>
<dbReference type="EMBL" id="JBBMFA010000115">
    <property type="protein sequence ID" value="MEQ2521765.1"/>
    <property type="molecule type" value="Genomic_DNA"/>
</dbReference>
<dbReference type="SUPFAM" id="SSF51445">
    <property type="entry name" value="(Trans)glycosidases"/>
    <property type="match status" value="1"/>
</dbReference>